<protein>
    <submittedName>
        <fullName evidence="1">Uncharacterized protein</fullName>
    </submittedName>
</protein>
<sequence>MPTHWRLKRRGTFCSDTPPCERKGTVNPDNLTHGAVSRQIAILEDWLGQPPVCA</sequence>
<name>A0A5E7VUK6_PSEFL</name>
<reference evidence="1 2" key="1">
    <citation type="submission" date="2019-09" db="EMBL/GenBank/DDBJ databases">
        <authorList>
            <person name="Chandra G."/>
            <person name="Truman W A."/>
        </authorList>
    </citation>
    <scope>NUCLEOTIDE SEQUENCE [LARGE SCALE GENOMIC DNA]</scope>
    <source>
        <strain evidence="1">PS928</strain>
    </source>
</reference>
<dbReference type="EMBL" id="CABVJF010000055">
    <property type="protein sequence ID" value="VVQ26589.1"/>
    <property type="molecule type" value="Genomic_DNA"/>
</dbReference>
<accession>A0A5E7VUK6</accession>
<organism evidence="1 2">
    <name type="scientific">Pseudomonas fluorescens</name>
    <dbReference type="NCBI Taxonomy" id="294"/>
    <lineage>
        <taxon>Bacteria</taxon>
        <taxon>Pseudomonadati</taxon>
        <taxon>Pseudomonadota</taxon>
        <taxon>Gammaproteobacteria</taxon>
        <taxon>Pseudomonadales</taxon>
        <taxon>Pseudomonadaceae</taxon>
        <taxon>Pseudomonas</taxon>
    </lineage>
</organism>
<evidence type="ECO:0000313" key="1">
    <source>
        <dbReference type="EMBL" id="VVQ26589.1"/>
    </source>
</evidence>
<dbReference type="AlphaFoldDB" id="A0A5E7VUK6"/>
<gene>
    <name evidence="1" type="ORF">PS928_06757</name>
</gene>
<proteinExistence type="predicted"/>
<dbReference type="Proteomes" id="UP000381378">
    <property type="component" value="Unassembled WGS sequence"/>
</dbReference>
<evidence type="ECO:0000313" key="2">
    <source>
        <dbReference type="Proteomes" id="UP000381378"/>
    </source>
</evidence>